<dbReference type="Proteomes" id="UP000577891">
    <property type="component" value="Unassembled WGS sequence"/>
</dbReference>
<feature type="domain" description="Epoxide hydrolase N-terminal" evidence="5">
    <location>
        <begin position="3"/>
        <end position="108"/>
    </location>
</feature>
<dbReference type="InterPro" id="IPR016292">
    <property type="entry name" value="Epoxide_hydrolase"/>
</dbReference>
<dbReference type="PANTHER" id="PTHR21661">
    <property type="entry name" value="EPOXIDE HYDROLASE 1-RELATED"/>
    <property type="match status" value="1"/>
</dbReference>
<protein>
    <submittedName>
        <fullName evidence="6">Epoxide hydrolase</fullName>
    </submittedName>
</protein>
<feature type="active site" description="Nucleophile" evidence="4">
    <location>
        <position position="177"/>
    </location>
</feature>
<evidence type="ECO:0000256" key="3">
    <source>
        <dbReference type="ARBA" id="ARBA00022801"/>
    </source>
</evidence>
<dbReference type="PANTHER" id="PTHR21661:SF35">
    <property type="entry name" value="EPOXIDE HYDROLASE"/>
    <property type="match status" value="1"/>
</dbReference>
<accession>A0A7W4J1Q6</accession>
<dbReference type="RefSeq" id="WP_182979597.1">
    <property type="nucleotide sequence ID" value="NZ_BAABGB010000007.1"/>
</dbReference>
<proteinExistence type="inferred from homology"/>
<dbReference type="GO" id="GO:0004301">
    <property type="term" value="F:epoxide hydrolase activity"/>
    <property type="evidence" value="ECO:0007669"/>
    <property type="project" value="TreeGrafter"/>
</dbReference>
<comment type="caution">
    <text evidence="6">The sequence shown here is derived from an EMBL/GenBank/DDBJ whole genome shotgun (WGS) entry which is preliminary data.</text>
</comment>
<keyword evidence="2" id="KW-0058">Aromatic hydrocarbons catabolism</keyword>
<evidence type="ECO:0000256" key="4">
    <source>
        <dbReference type="PIRSR" id="PIRSR001112-1"/>
    </source>
</evidence>
<name>A0A7W4J1Q6_9PROT</name>
<sequence length="384" mass="42703">MGIREYKIHVSDDAIADLRARLQAVRWPVVLDDTSWADGASLTEIRQLVQYWLHNFDWRSQEQRLNCLPQFLLDVGGTDIHFVHQKGIGPAPIPLILTHGWPGSFCEMEHILPLLTDPGAHGGDPADAFDVVIPSLPGFGFSARPTKAGTSSKTIAMLWRELMCELGYERFATQGGDIGAGVSMWLARLFPESILGAHVNYIPGSFKPGIVNVSQPVSAEENSFLERAGRFSAEEGAYSALQATKPQTLAFSLTDSPVGLAAWIAEKFHTWTDRRNAPQSGVPLDVLLTDISLYWFSENVDASLRLYKENRLNPLAFEVGERVDVPLGVAVFPYELPTPPRSWVERVFPVTRWTEMPAGGHFAALEQPKLLAEDIRAFFRPLRQ</sequence>
<dbReference type="InterPro" id="IPR029058">
    <property type="entry name" value="AB_hydrolase_fold"/>
</dbReference>
<evidence type="ECO:0000313" key="7">
    <source>
        <dbReference type="Proteomes" id="UP000577891"/>
    </source>
</evidence>
<gene>
    <name evidence="6" type="ORF">HLH35_13360</name>
</gene>
<evidence type="ECO:0000256" key="1">
    <source>
        <dbReference type="ARBA" id="ARBA00010088"/>
    </source>
</evidence>
<dbReference type="InterPro" id="IPR000639">
    <property type="entry name" value="Epox_hydrolase-like"/>
</dbReference>
<dbReference type="Gene3D" id="3.40.50.1820">
    <property type="entry name" value="alpha/beta hydrolase"/>
    <property type="match status" value="1"/>
</dbReference>
<keyword evidence="7" id="KW-1185">Reference proteome</keyword>
<dbReference type="SUPFAM" id="SSF53474">
    <property type="entry name" value="alpha/beta-Hydrolases"/>
    <property type="match status" value="1"/>
</dbReference>
<dbReference type="InterPro" id="IPR010497">
    <property type="entry name" value="Epoxide_hydro_N"/>
</dbReference>
<dbReference type="AlphaFoldDB" id="A0A7W4J1Q6"/>
<feature type="active site" description="Proton acceptor" evidence="4">
    <location>
        <position position="361"/>
    </location>
</feature>
<dbReference type="PIRSF" id="PIRSF001112">
    <property type="entry name" value="Epoxide_hydrolase"/>
    <property type="match status" value="1"/>
</dbReference>
<dbReference type="EMBL" id="JABEQE010000011">
    <property type="protein sequence ID" value="MBB2173094.1"/>
    <property type="molecule type" value="Genomic_DNA"/>
</dbReference>
<organism evidence="6 7">
    <name type="scientific">Gluconacetobacter asukensis</name>
    <dbReference type="NCBI Taxonomy" id="1017181"/>
    <lineage>
        <taxon>Bacteria</taxon>
        <taxon>Pseudomonadati</taxon>
        <taxon>Pseudomonadota</taxon>
        <taxon>Alphaproteobacteria</taxon>
        <taxon>Acetobacterales</taxon>
        <taxon>Acetobacteraceae</taxon>
        <taxon>Gluconacetobacter</taxon>
    </lineage>
</organism>
<feature type="active site" description="Proton donor" evidence="4">
    <location>
        <position position="307"/>
    </location>
</feature>
<dbReference type="PRINTS" id="PR00412">
    <property type="entry name" value="EPOXHYDRLASE"/>
</dbReference>
<reference evidence="6 7" key="1">
    <citation type="submission" date="2020-04" db="EMBL/GenBank/DDBJ databases">
        <title>Description of novel Gluconacetobacter.</title>
        <authorList>
            <person name="Sombolestani A."/>
        </authorList>
    </citation>
    <scope>NUCLEOTIDE SEQUENCE [LARGE SCALE GENOMIC DNA]</scope>
    <source>
        <strain evidence="6 7">LMG 27724</strain>
    </source>
</reference>
<keyword evidence="3 6" id="KW-0378">Hydrolase</keyword>
<dbReference type="Pfam" id="PF06441">
    <property type="entry name" value="EHN"/>
    <property type="match status" value="1"/>
</dbReference>
<evidence type="ECO:0000256" key="2">
    <source>
        <dbReference type="ARBA" id="ARBA00022797"/>
    </source>
</evidence>
<evidence type="ECO:0000259" key="5">
    <source>
        <dbReference type="Pfam" id="PF06441"/>
    </source>
</evidence>
<evidence type="ECO:0000313" key="6">
    <source>
        <dbReference type="EMBL" id="MBB2173094.1"/>
    </source>
</evidence>
<comment type="similarity">
    <text evidence="1">Belongs to the peptidase S33 family.</text>
</comment>
<dbReference type="GO" id="GO:0097176">
    <property type="term" value="P:epoxide metabolic process"/>
    <property type="evidence" value="ECO:0007669"/>
    <property type="project" value="TreeGrafter"/>
</dbReference>